<protein>
    <recommendedName>
        <fullName evidence="3">Nephrocystin 3-like N-terminal domain-containing protein</fullName>
    </recommendedName>
</protein>
<dbReference type="Gene3D" id="3.40.50.300">
    <property type="entry name" value="P-loop containing nucleotide triphosphate hydrolases"/>
    <property type="match status" value="1"/>
</dbReference>
<accession>A0A9W4WHK6</accession>
<evidence type="ECO:0000256" key="2">
    <source>
        <dbReference type="SAM" id="MobiDB-lite"/>
    </source>
</evidence>
<dbReference type="SUPFAM" id="SSF48452">
    <property type="entry name" value="TPR-like"/>
    <property type="match status" value="1"/>
</dbReference>
<feature type="compositionally biased region" description="Polar residues" evidence="2">
    <location>
        <begin position="33"/>
        <end position="56"/>
    </location>
</feature>
<feature type="domain" description="Nephrocystin 3-like N-terminal" evidence="3">
    <location>
        <begin position="365"/>
        <end position="535"/>
    </location>
</feature>
<organism evidence="4 5">
    <name type="scientific">Colletotrichum noveboracense</name>
    <dbReference type="NCBI Taxonomy" id="2664923"/>
    <lineage>
        <taxon>Eukaryota</taxon>
        <taxon>Fungi</taxon>
        <taxon>Dikarya</taxon>
        <taxon>Ascomycota</taxon>
        <taxon>Pezizomycotina</taxon>
        <taxon>Sordariomycetes</taxon>
        <taxon>Hypocreomycetidae</taxon>
        <taxon>Glomerellales</taxon>
        <taxon>Glomerellaceae</taxon>
        <taxon>Colletotrichum</taxon>
        <taxon>Colletotrichum gloeosporioides species complex</taxon>
    </lineage>
</organism>
<dbReference type="PANTHER" id="PTHR10039:SF9">
    <property type="entry name" value="NACHT DOMAIN PROTEIN (AFU_ORTHOLOGUE AFUA_2G01760)"/>
    <property type="match status" value="1"/>
</dbReference>
<dbReference type="InterPro" id="IPR027417">
    <property type="entry name" value="P-loop_NTPase"/>
</dbReference>
<proteinExistence type="predicted"/>
<name>A0A9W4WHK6_9PEZI</name>
<reference evidence="4" key="1">
    <citation type="submission" date="2022-08" db="EMBL/GenBank/DDBJ databases">
        <authorList>
            <person name="Giroux E."/>
            <person name="Giroux E."/>
        </authorList>
    </citation>
    <scope>NUCLEOTIDE SEQUENCE</scope>
    <source>
        <strain evidence="4">H1091258</strain>
    </source>
</reference>
<dbReference type="InterPro" id="IPR056884">
    <property type="entry name" value="NPHP3-like_N"/>
</dbReference>
<evidence type="ECO:0000259" key="3">
    <source>
        <dbReference type="Pfam" id="PF24883"/>
    </source>
</evidence>
<dbReference type="EMBL" id="CAMGZC010000226">
    <property type="protein sequence ID" value="CAI0645241.1"/>
    <property type="molecule type" value="Genomic_DNA"/>
</dbReference>
<evidence type="ECO:0000256" key="1">
    <source>
        <dbReference type="ARBA" id="ARBA00022737"/>
    </source>
</evidence>
<sequence>MLGFRRNPLSRRKKSVSSEQSFSSERSIDDITPTGTPISESRPSIMATTSSQSSVNKHIIREEARRMNGASSSDSASESGNEAVTRHTSFQTRTTSSSQVQTQSSTRTQSSSQLTSSSSFSWKMLSVSEVVKTIKGKIVREIEDVSHDHFERMGLEGYLEYIGNERLIHMPAKGSQWDRVLKEAEFFAIQLDGFAENLKKVIPDSYRARDTALASCYLLLELGCDQAEALEPTFNALYELGLLLSHVIRLHDMFSASEAIRSDLDRVFSSLVHLVGSIAIFYRQRINRIFSGSVTIDFDAEFGAQVSEIWSLKEHLFNHMWAYKLREKQQSLDIATLRQHLLPSKESVKSFVYGRVADRKLRVDGTCTWIQHDLHEFLGSQDDIFTITGNEGCGKSMLAAWVRQRLERPIHGTHFETISYTFSSDIPEESSPLALLKSLLSQLLESNVGDVALFEKLGVIFGSTPPGEHSHKLETDLWECLELSLAAINKKAHLVLVIDGLDEITGGTQKASDLHKRLHSALKKHPNIQAVTFSRPISHLGGSGSKHLVITPDHVRDDIELFLANRLGRIRAFAEENDNSKRNLVNQLADQAKGSFLFAYLSIQLLSTGLNIGSFRNTISRCNSDVKAVIGELMKKVNIKEEYGESKTYNLFIFMLAAQRPLTTGEMTNLMGVSLSKRTVSPSADIWAPINNTQGLVNVHRGTLRFKHSVVRKYVHSLCGNTLMSIEDAHRHLTLALMLFAKTKFTYTYEPSLEGLPQDLIDDCFHSHHIVPYMMQHWVYHFRSSSLVGQKGKLTLTTEFKEVFPETTFFSLLEWSHWQTQFSLKDTIEMHDLTLRIRSTCFGERHRSYLQNLIVLGSLRRHTTDQTSAAEYFYKASCIGQVVLYKFSPIVISCTNLFLTCTEKITITTRTTTVTYREEMIKYMIEMHRGKSGKHSDEVIRWTKLLAKLYVDVKEEERSLEIYRELHLIVTARFGKGSKEESELAGSMSIVLQGREGHDPRIISRHTTLLFDAAEELSYTDVRRIEIMFSLARTYEFNRQYLMTERLYVSLWRSILEACRLKGSAELHLQKLNIAIEYIHFLQRIKRTEEACNILVCLWAEYEHHNFESEVMVIRFKELAVIAKSFGIINISMSMLSRVWGYFKSKKTIEHKEALSTATIITEVVEEIIETTVETKTTTTVVETVTREVWETTYNRCKGGKVNKGFFSSCMALVNLYLRQENWAEAEVIIRKSLEVTWGGVLTATTKLTIEGEFVQERVSVARGLARCYHKQRQFDKAEEIYLRIFHACFHSLRVEDHCVLEAGVALVEFYEEYHRHEKVIDIYNKLLQNYRKNLKRDHQLIVQTLYKLAAVYLKLGRKEAYDCYNEIVTIYTHDGCCHAAGLDAAIIVLNHYHLEKRYSELQKICNVLWKTFVHHKKEIQFTEEMVEVIYERYRYVLEHHAKVEFSVRYKLTIEYCETVTKVFGASAGIAIKAMIALAEVCEGSSEHYQESVRVYEEVITRTKTTNVVTETTVRTMKKRLSHLYVTVITTGQISTTTTVERAISVNVEIYEQLRIEFGWWHETTLSKLREITLLYKKLGTKESHMAIVQMLQASVMEIITTVTISTTLHTAASSLAQIYIACGMVRHGHDLLRQLRYVLLFPGFEGGEKDVSIKVNRKVSKVSLVFLISFEQALNVDSKVSYSFSEIMADVLLETILYEQYMNVMSKFTETNNIEVVIEHAARLRFVWESRGRSGFVAVLDKKLFSLFTSKYSKYLGPATTNQAGSDFYVGLLHEIGEGIAADRDSIDFGLVSCRAAYTVTKRFMEKEKDINRAHEVAKVGFSFANSQRFYHMGNNFVWGFRLAELLAGIGVNTWKSANDNAKESSIATSRNVMQMVFTAMKERRFDFAGLEPRDVKSLVYLLGEQKNYTELENLLTILWQSREVQRMWRADMVLNIGSLLVNAHISAGHIDQAINLCDTLYYNVRQSRGGLDIQALDFANRLTQLLRRGDRLRDAAHVHQDVVCDLEEHLLATSGADKDERLRNAADIHLDGMRKCNWASRGDGLRNTKEVYGRLVKGYGKLNTPAVEQWTTLSAADEKREANQAFTWPMEWKLEGADMAGAGLKRPTIASAKERWRCWSYGSSVEVTTY</sequence>
<keyword evidence="1" id="KW-0677">Repeat</keyword>
<keyword evidence="5" id="KW-1185">Reference proteome</keyword>
<feature type="compositionally biased region" description="Low complexity" evidence="2">
    <location>
        <begin position="68"/>
        <end position="113"/>
    </location>
</feature>
<evidence type="ECO:0000313" key="4">
    <source>
        <dbReference type="EMBL" id="CAI0645241.1"/>
    </source>
</evidence>
<dbReference type="InterPro" id="IPR011990">
    <property type="entry name" value="TPR-like_helical_dom_sf"/>
</dbReference>
<dbReference type="Gene3D" id="1.25.40.10">
    <property type="entry name" value="Tetratricopeptide repeat domain"/>
    <property type="match status" value="1"/>
</dbReference>
<dbReference type="SUPFAM" id="SSF52540">
    <property type="entry name" value="P-loop containing nucleoside triphosphate hydrolases"/>
    <property type="match status" value="1"/>
</dbReference>
<dbReference type="Pfam" id="PF24883">
    <property type="entry name" value="NPHP3_N"/>
    <property type="match status" value="1"/>
</dbReference>
<comment type="caution">
    <text evidence="4">The sequence shown here is derived from an EMBL/GenBank/DDBJ whole genome shotgun (WGS) entry which is preliminary data.</text>
</comment>
<feature type="region of interest" description="Disordered" evidence="2">
    <location>
        <begin position="1"/>
        <end position="113"/>
    </location>
</feature>
<gene>
    <name evidence="4" type="ORF">CGXH109_LOCUS43420</name>
</gene>
<evidence type="ECO:0000313" key="5">
    <source>
        <dbReference type="Proteomes" id="UP001152533"/>
    </source>
</evidence>
<dbReference type="PANTHER" id="PTHR10039">
    <property type="entry name" value="AMELOGENIN"/>
    <property type="match status" value="1"/>
</dbReference>
<dbReference type="Proteomes" id="UP001152533">
    <property type="component" value="Unassembled WGS sequence"/>
</dbReference>